<protein>
    <submittedName>
        <fullName evidence="1">DUF4156 domain-containing protein</fullName>
    </submittedName>
</protein>
<dbReference type="Proteomes" id="UP001334732">
    <property type="component" value="Chromosome"/>
</dbReference>
<proteinExistence type="predicted"/>
<sequence>MGASDRTLTGRHLVALLFPLVLGGCASNLIEVRKGSEQVAVAEANAVDQCKRVGTTTVSVLAEVGFISRGVANVDANLLQLARNEAVSQGGDTIVPGARPEIGKRTFAIYKCRP</sequence>
<name>A0ABZ1CJD1_9PROT</name>
<evidence type="ECO:0000313" key="1">
    <source>
        <dbReference type="EMBL" id="WRS38043.1"/>
    </source>
</evidence>
<dbReference type="InterPro" id="IPR025294">
    <property type="entry name" value="DUF4156"/>
</dbReference>
<gene>
    <name evidence="1" type="ORF">VA613_08430</name>
</gene>
<keyword evidence="2" id="KW-1185">Reference proteome</keyword>
<dbReference type="RefSeq" id="WP_324778658.1">
    <property type="nucleotide sequence ID" value="NZ_CP141769.1"/>
</dbReference>
<dbReference type="EMBL" id="CP141769">
    <property type="protein sequence ID" value="WRS38043.1"/>
    <property type="molecule type" value="Genomic_DNA"/>
</dbReference>
<dbReference type="Pfam" id="PF13698">
    <property type="entry name" value="DUF4156"/>
    <property type="match status" value="1"/>
</dbReference>
<reference evidence="1 2" key="1">
    <citation type="submission" date="2023-12" db="EMBL/GenBank/DDBJ databases">
        <title>Thiobacillus sedimentum sp. nov., a chemolithoautotrophic sulfur-oxidizing bacterium isolated from freshwater sediment.</title>
        <authorList>
            <person name="Luo J."/>
            <person name="Dai C."/>
        </authorList>
    </citation>
    <scope>NUCLEOTIDE SEQUENCE [LARGE SCALE GENOMIC DNA]</scope>
    <source>
        <strain evidence="1 2">SCUT-2</strain>
    </source>
</reference>
<organism evidence="1 2">
    <name type="scientific">Thiobacillus sedimenti</name>
    <dbReference type="NCBI Taxonomy" id="3110231"/>
    <lineage>
        <taxon>Bacteria</taxon>
        <taxon>Pseudomonadati</taxon>
        <taxon>Pseudomonadota</taxon>
        <taxon>Betaproteobacteria</taxon>
        <taxon>Nitrosomonadales</taxon>
        <taxon>Thiobacillaceae</taxon>
        <taxon>Thiobacillus</taxon>
    </lineage>
</organism>
<accession>A0ABZ1CJD1</accession>
<dbReference type="PROSITE" id="PS51257">
    <property type="entry name" value="PROKAR_LIPOPROTEIN"/>
    <property type="match status" value="1"/>
</dbReference>
<evidence type="ECO:0000313" key="2">
    <source>
        <dbReference type="Proteomes" id="UP001334732"/>
    </source>
</evidence>